<dbReference type="PROSITE" id="PS50966">
    <property type="entry name" value="ZF_SWIM"/>
    <property type="match status" value="1"/>
</dbReference>
<feature type="compositionally biased region" description="Basic and acidic residues" evidence="2">
    <location>
        <begin position="133"/>
        <end position="144"/>
    </location>
</feature>
<evidence type="ECO:0000256" key="1">
    <source>
        <dbReference type="PROSITE-ProRule" id="PRU00325"/>
    </source>
</evidence>
<dbReference type="RefSeq" id="WP_353302158.1">
    <property type="nucleotide sequence ID" value="NZ_BAABWN010000004.1"/>
</dbReference>
<evidence type="ECO:0000313" key="4">
    <source>
        <dbReference type="EMBL" id="GAA6167555.1"/>
    </source>
</evidence>
<reference evidence="4 5" key="1">
    <citation type="submission" date="2024-04" db="EMBL/GenBank/DDBJ databases">
        <title>Draft genome sequence of Sessilibacter corallicola NBRC 116591.</title>
        <authorList>
            <person name="Miyakawa T."/>
            <person name="Kusuya Y."/>
            <person name="Miura T."/>
        </authorList>
    </citation>
    <scope>NUCLEOTIDE SEQUENCE [LARGE SCALE GENOMIC DNA]</scope>
    <source>
        <strain evidence="4 5">KU-00831-HH</strain>
    </source>
</reference>
<sequence length="480" mass="53843">MEVSLESIQELAPDQSSLSAAKKLLKKQKWPSVGQSEAHKTIWGMCQGSGSKPYYTMADLSNLGYKCTCPSRKFPCKHVLALLWQYSEQLHDFQEQELPQWVLDWHGRRRKTSPSQASTSTSSKSTDNSVNKSIDKIIDADHASTESTATEINEKSEAQKRKRAESLKAKTDALISAGLEELQQWMEDQLRSGISQFLKDSHSRCRNISARLIDSKASNLGVTLDELPAKILEYPIEEQPSIVVREFGRLVLLCNAWFTDNNDLDARRAIASAEKKDQLLSANTNANTDTNTNAVSGIWQTIGEQSYTRRDGLITQTTWLLNINSSEPQFAKLVDHFPAASGRKMIGAGFKSCVHGDIVFYPSRVNLRGVLQNYEIIPKPSESLWPATSQRLPTQFLTLQSQIPWLDNIPFILADGRIAVTKEGEYWWQSNNLEEHYLLTNNTISSVLLGCEIERAFILWDGSRALLLSAVAKQWGAMSC</sequence>
<keyword evidence="1" id="KW-0479">Metal-binding</keyword>
<evidence type="ECO:0000313" key="5">
    <source>
        <dbReference type="Proteomes" id="UP001465153"/>
    </source>
</evidence>
<accession>A0ABQ0A7C2</accession>
<feature type="compositionally biased region" description="Low complexity" evidence="2">
    <location>
        <begin position="113"/>
        <end position="132"/>
    </location>
</feature>
<protein>
    <submittedName>
        <fullName evidence="4">SWIM zinc finger family protein</fullName>
    </submittedName>
</protein>
<evidence type="ECO:0000256" key="2">
    <source>
        <dbReference type="SAM" id="MobiDB-lite"/>
    </source>
</evidence>
<dbReference type="InterPro" id="IPR007527">
    <property type="entry name" value="Znf_SWIM"/>
</dbReference>
<keyword evidence="1" id="KW-0862">Zinc</keyword>
<keyword evidence="5" id="KW-1185">Reference proteome</keyword>
<evidence type="ECO:0000259" key="3">
    <source>
        <dbReference type="PROSITE" id="PS50966"/>
    </source>
</evidence>
<proteinExistence type="predicted"/>
<dbReference type="EMBL" id="BAABWN010000004">
    <property type="protein sequence ID" value="GAA6167555.1"/>
    <property type="molecule type" value="Genomic_DNA"/>
</dbReference>
<feature type="region of interest" description="Disordered" evidence="2">
    <location>
        <begin position="110"/>
        <end position="163"/>
    </location>
</feature>
<organism evidence="4 5">
    <name type="scientific">Sessilibacter corallicola</name>
    <dbReference type="NCBI Taxonomy" id="2904075"/>
    <lineage>
        <taxon>Bacteria</taxon>
        <taxon>Pseudomonadati</taxon>
        <taxon>Pseudomonadota</taxon>
        <taxon>Gammaproteobacteria</taxon>
        <taxon>Cellvibrionales</taxon>
        <taxon>Cellvibrionaceae</taxon>
        <taxon>Sessilibacter</taxon>
    </lineage>
</organism>
<dbReference type="Pfam" id="PF04434">
    <property type="entry name" value="SWIM"/>
    <property type="match status" value="1"/>
</dbReference>
<feature type="domain" description="SWIM-type" evidence="3">
    <location>
        <begin position="54"/>
        <end position="87"/>
    </location>
</feature>
<name>A0ABQ0A7C2_9GAMM</name>
<comment type="caution">
    <text evidence="4">The sequence shown here is derived from an EMBL/GenBank/DDBJ whole genome shotgun (WGS) entry which is preliminary data.</text>
</comment>
<gene>
    <name evidence="4" type="ORF">NBRC116591_13650</name>
</gene>
<keyword evidence="1" id="KW-0863">Zinc-finger</keyword>
<dbReference type="Proteomes" id="UP001465153">
    <property type="component" value="Unassembled WGS sequence"/>
</dbReference>
<feature type="compositionally biased region" description="Basic and acidic residues" evidence="2">
    <location>
        <begin position="152"/>
        <end position="163"/>
    </location>
</feature>